<name>A0ABV6YNT7_UNCEI</name>
<protein>
    <recommendedName>
        <fullName evidence="4">DUF3996 domain-containing protein</fullName>
    </recommendedName>
</protein>
<feature type="chain" id="PRO_5046123321" description="DUF3996 domain-containing protein" evidence="1">
    <location>
        <begin position="23"/>
        <end position="150"/>
    </location>
</feature>
<keyword evidence="3" id="KW-1185">Reference proteome</keyword>
<evidence type="ECO:0000256" key="1">
    <source>
        <dbReference type="SAM" id="SignalP"/>
    </source>
</evidence>
<evidence type="ECO:0000313" key="3">
    <source>
        <dbReference type="Proteomes" id="UP001594288"/>
    </source>
</evidence>
<dbReference type="EMBL" id="JBHPEI010000026">
    <property type="protein sequence ID" value="MFC1799735.1"/>
    <property type="molecule type" value="Genomic_DNA"/>
</dbReference>
<proteinExistence type="predicted"/>
<gene>
    <name evidence="2" type="ORF">ACFL2Z_02350</name>
</gene>
<accession>A0ABV6YNT7</accession>
<feature type="signal peptide" evidence="1">
    <location>
        <begin position="1"/>
        <end position="22"/>
    </location>
</feature>
<keyword evidence="1" id="KW-0732">Signal</keyword>
<dbReference type="Proteomes" id="UP001594288">
    <property type="component" value="Unassembled WGS sequence"/>
</dbReference>
<reference evidence="2 3" key="1">
    <citation type="submission" date="2024-09" db="EMBL/GenBank/DDBJ databases">
        <authorList>
            <person name="D'Angelo T."/>
        </authorList>
    </citation>
    <scope>NUCLEOTIDE SEQUENCE [LARGE SCALE GENOMIC DNA]</scope>
    <source>
        <strain evidence="2">SAG AM-311-F02</strain>
    </source>
</reference>
<evidence type="ECO:0008006" key="4">
    <source>
        <dbReference type="Google" id="ProtNLM"/>
    </source>
</evidence>
<comment type="caution">
    <text evidence="2">The sequence shown here is derived from an EMBL/GenBank/DDBJ whole genome shotgun (WGS) entry which is preliminary data.</text>
</comment>
<organism evidence="2 3">
    <name type="scientific">Eiseniibacteriota bacterium</name>
    <dbReference type="NCBI Taxonomy" id="2212470"/>
    <lineage>
        <taxon>Bacteria</taxon>
        <taxon>Candidatus Eiseniibacteriota</taxon>
    </lineage>
</organism>
<sequence>MRTLSVLMLLAVLLTLASAAFAGDFGLGIILGEPTGISFKQWLTERNAIDAAAAWSFGNVSAFHVHMDYLYHGPLGADVDPGGMLYYVGIGARLKATEGDSRIGVRLPLGLDYVFDDTPIDIFFEIAPILDLAPSTDFRMNGSLGLRYFF</sequence>
<evidence type="ECO:0000313" key="2">
    <source>
        <dbReference type="EMBL" id="MFC1799735.1"/>
    </source>
</evidence>